<comment type="subunit">
    <text evidence="8">Interacts with ACOT13/THEM2.</text>
</comment>
<dbReference type="PANTHER" id="PTHR19308">
    <property type="entry name" value="PHOSPHATIDYLCHOLINE TRANSFER PROTEIN"/>
    <property type="match status" value="1"/>
</dbReference>
<dbReference type="Proteomes" id="UP000504612">
    <property type="component" value="Unplaced"/>
</dbReference>
<keyword evidence="2" id="KW-0813">Transport</keyword>
<evidence type="ECO:0000256" key="11">
    <source>
        <dbReference type="ARBA" id="ARBA00079049"/>
    </source>
</evidence>
<dbReference type="PROSITE" id="PS50848">
    <property type="entry name" value="START"/>
    <property type="match status" value="1"/>
</dbReference>
<keyword evidence="7" id="KW-0446">Lipid-binding</keyword>
<dbReference type="RefSeq" id="XP_026536596.1">
    <property type="nucleotide sequence ID" value="XM_026680811.1"/>
</dbReference>
<dbReference type="FunFam" id="3.30.530.20:FF:000017">
    <property type="entry name" value="Phosphatidylcholine transfer protein, putative"/>
    <property type="match status" value="1"/>
</dbReference>
<dbReference type="Gene3D" id="3.30.530.20">
    <property type="match status" value="1"/>
</dbReference>
<dbReference type="KEGG" id="nss:113420747"/>
<protein>
    <recommendedName>
        <fullName evidence="9">Phosphatidylcholine transfer protein</fullName>
    </recommendedName>
    <alternativeName>
        <fullName evidence="11">START domain-containing protein 2</fullName>
    </alternativeName>
    <alternativeName>
        <fullName evidence="10">StAR-related lipid transfer protein 2</fullName>
    </alternativeName>
</protein>
<keyword evidence="5" id="KW-0007">Acetylation</keyword>
<dbReference type="CTD" id="58488"/>
<name>A0A6J1V001_9SAUR</name>
<evidence type="ECO:0000256" key="1">
    <source>
        <dbReference type="ARBA" id="ARBA00004496"/>
    </source>
</evidence>
<keyword evidence="6" id="KW-0445">Lipid transport</keyword>
<dbReference type="AlphaFoldDB" id="A0A6J1V001"/>
<evidence type="ECO:0000256" key="7">
    <source>
        <dbReference type="ARBA" id="ARBA00023121"/>
    </source>
</evidence>
<dbReference type="SMART" id="SM00234">
    <property type="entry name" value="START"/>
    <property type="match status" value="1"/>
</dbReference>
<reference evidence="14" key="1">
    <citation type="submission" date="2025-08" db="UniProtKB">
        <authorList>
            <consortium name="RefSeq"/>
        </authorList>
    </citation>
    <scope>IDENTIFICATION</scope>
</reference>
<evidence type="ECO:0000256" key="2">
    <source>
        <dbReference type="ARBA" id="ARBA00022448"/>
    </source>
</evidence>
<organism evidence="13 14">
    <name type="scientific">Notechis scutatus</name>
    <name type="common">mainland tiger snake</name>
    <dbReference type="NCBI Taxonomy" id="8663"/>
    <lineage>
        <taxon>Eukaryota</taxon>
        <taxon>Metazoa</taxon>
        <taxon>Chordata</taxon>
        <taxon>Craniata</taxon>
        <taxon>Vertebrata</taxon>
        <taxon>Euteleostomi</taxon>
        <taxon>Lepidosauria</taxon>
        <taxon>Squamata</taxon>
        <taxon>Bifurcata</taxon>
        <taxon>Unidentata</taxon>
        <taxon>Episquamata</taxon>
        <taxon>Toxicofera</taxon>
        <taxon>Serpentes</taxon>
        <taxon>Colubroidea</taxon>
        <taxon>Elapidae</taxon>
        <taxon>Hydrophiinae</taxon>
        <taxon>Notechis</taxon>
    </lineage>
</organism>
<evidence type="ECO:0000256" key="5">
    <source>
        <dbReference type="ARBA" id="ARBA00022990"/>
    </source>
</evidence>
<dbReference type="InterPro" id="IPR051213">
    <property type="entry name" value="START_lipid_transfer"/>
</dbReference>
<dbReference type="GO" id="GO:0008525">
    <property type="term" value="F:phosphatidylcholine transporter activity"/>
    <property type="evidence" value="ECO:0007669"/>
    <property type="project" value="TreeGrafter"/>
</dbReference>
<dbReference type="GO" id="GO:0031210">
    <property type="term" value="F:phosphatidylcholine binding"/>
    <property type="evidence" value="ECO:0007669"/>
    <property type="project" value="TreeGrafter"/>
</dbReference>
<dbReference type="PANTHER" id="PTHR19308:SF39">
    <property type="entry name" value="PHOSPHATIDYLCHOLINE TRANSFER PROTEIN"/>
    <property type="match status" value="1"/>
</dbReference>
<feature type="domain" description="START" evidence="12">
    <location>
        <begin position="169"/>
        <end position="364"/>
    </location>
</feature>
<keyword evidence="3" id="KW-0963">Cytoplasm</keyword>
<evidence type="ECO:0000313" key="13">
    <source>
        <dbReference type="Proteomes" id="UP000504612"/>
    </source>
</evidence>
<proteinExistence type="predicted"/>
<dbReference type="Pfam" id="PF01852">
    <property type="entry name" value="START"/>
    <property type="match status" value="1"/>
</dbReference>
<dbReference type="InterPro" id="IPR023393">
    <property type="entry name" value="START-like_dom_sf"/>
</dbReference>
<evidence type="ECO:0000259" key="12">
    <source>
        <dbReference type="PROSITE" id="PS50848"/>
    </source>
</evidence>
<gene>
    <name evidence="14" type="primary">PCTP</name>
</gene>
<evidence type="ECO:0000313" key="14">
    <source>
        <dbReference type="RefSeq" id="XP_026536596.1"/>
    </source>
</evidence>
<evidence type="ECO:0000256" key="3">
    <source>
        <dbReference type="ARBA" id="ARBA00022490"/>
    </source>
</evidence>
<evidence type="ECO:0000256" key="4">
    <source>
        <dbReference type="ARBA" id="ARBA00022553"/>
    </source>
</evidence>
<comment type="subcellular location">
    <subcellularLocation>
        <location evidence="1">Cytoplasm</location>
    </subcellularLocation>
</comment>
<dbReference type="SUPFAM" id="SSF55961">
    <property type="entry name" value="Bet v1-like"/>
    <property type="match status" value="1"/>
</dbReference>
<dbReference type="GO" id="GO:0005829">
    <property type="term" value="C:cytosol"/>
    <property type="evidence" value="ECO:0007669"/>
    <property type="project" value="UniProtKB-ARBA"/>
</dbReference>
<evidence type="ECO:0000256" key="8">
    <source>
        <dbReference type="ARBA" id="ARBA00063535"/>
    </source>
</evidence>
<dbReference type="GeneID" id="113420747"/>
<dbReference type="InterPro" id="IPR002913">
    <property type="entry name" value="START_lipid-bd_dom"/>
</dbReference>
<keyword evidence="4" id="KW-0597">Phosphoprotein</keyword>
<keyword evidence="13" id="KW-1185">Reference proteome</keyword>
<evidence type="ECO:0000256" key="9">
    <source>
        <dbReference type="ARBA" id="ARBA00069061"/>
    </source>
</evidence>
<accession>A0A6J1V001</accession>
<sequence>MSSVGICPRGYPFPRSCELQRGGSDSGALPSLGTPSFFAPRRIARGISLIASGGRHSNPGPRAPLVQPLRRAGPGRAERVGSSAGNAAWARAMCPPEIFSNLVRRRTSGLLKGAAKDELKGGEVCACPFSVGMSRSSVSNVASSSAAHLRRPEQSRPLFAEDQFLAVSKELISPSGRPDASWQLLTNIQGLCIYRLYDEKSGLYEYKIYSILNDCSPELCAEVYMDLNYRTKWDQYVKNVREKTQDGKTAIYWEVKFPFPLANRDYVFVRERQDMELDGQKIYVILAKSVNTVKFSEKPGIVRVKNFRQGVAFASDGKKGCKVFMTYFDDPGGRLPSWVVNWAVKTGVPNFLKDMQKACYTYRKR</sequence>
<evidence type="ECO:0000256" key="10">
    <source>
        <dbReference type="ARBA" id="ARBA00077188"/>
    </source>
</evidence>
<evidence type="ECO:0000256" key="6">
    <source>
        <dbReference type="ARBA" id="ARBA00023055"/>
    </source>
</evidence>